<evidence type="ECO:0000256" key="1">
    <source>
        <dbReference type="ARBA" id="ARBA00001974"/>
    </source>
</evidence>
<evidence type="ECO:0000256" key="5">
    <source>
        <dbReference type="RuleBase" id="RU003968"/>
    </source>
</evidence>
<comment type="caution">
    <text evidence="8">The sequence shown here is derived from an EMBL/GenBank/DDBJ whole genome shotgun (WGS) entry which is preliminary data.</text>
</comment>
<dbReference type="AlphaFoldDB" id="A0AAW0U1Y6"/>
<organism evidence="8 9">
    <name type="scientific">Scylla paramamosain</name>
    <name type="common">Mud crab</name>
    <dbReference type="NCBI Taxonomy" id="85552"/>
    <lineage>
        <taxon>Eukaryota</taxon>
        <taxon>Metazoa</taxon>
        <taxon>Ecdysozoa</taxon>
        <taxon>Arthropoda</taxon>
        <taxon>Crustacea</taxon>
        <taxon>Multicrustacea</taxon>
        <taxon>Malacostraca</taxon>
        <taxon>Eumalacostraca</taxon>
        <taxon>Eucarida</taxon>
        <taxon>Decapoda</taxon>
        <taxon>Pleocyemata</taxon>
        <taxon>Brachyura</taxon>
        <taxon>Eubrachyura</taxon>
        <taxon>Portunoidea</taxon>
        <taxon>Portunidae</taxon>
        <taxon>Portuninae</taxon>
        <taxon>Scylla</taxon>
    </lineage>
</organism>
<accession>A0AAW0U1Y6</accession>
<keyword evidence="3 5" id="KW-0285">Flavoprotein</keyword>
<evidence type="ECO:0000259" key="7">
    <source>
        <dbReference type="PROSITE" id="PS00623"/>
    </source>
</evidence>
<dbReference type="InterPro" id="IPR012132">
    <property type="entry name" value="GMC_OxRdtase"/>
</dbReference>
<dbReference type="PROSITE" id="PS00623">
    <property type="entry name" value="GMC_OXRED_1"/>
    <property type="match status" value="1"/>
</dbReference>
<evidence type="ECO:0000256" key="2">
    <source>
        <dbReference type="ARBA" id="ARBA00010790"/>
    </source>
</evidence>
<evidence type="ECO:0000313" key="8">
    <source>
        <dbReference type="EMBL" id="KAK8394064.1"/>
    </source>
</evidence>
<dbReference type="InterPro" id="IPR036188">
    <property type="entry name" value="FAD/NAD-bd_sf"/>
</dbReference>
<dbReference type="Gene3D" id="3.30.560.10">
    <property type="entry name" value="Glucose Oxidase, domain 3"/>
    <property type="match status" value="3"/>
</dbReference>
<sequence length="708" mass="77074">MSLHRPVLRSSPLSRTPTVPRLPDAPRWLEGVGRIEVGILHAASGVAGMLGCPCTPTCPLPFLSRPDHHHHKPPPPPPPPLLTSLPVRWLVPAFLPILRLLLTAFPESPQGDSFPPPGPLRPDYDFVIVGGGTAGSVLAARLAEVHKWRVLLLEAGGPAPVESIVPGFSRVFYFPTKNTWNFHLHPQRHALYSYSNRSSPVPQGKVLGGTSAVNGMLYVRGNKRDFDNWAALGNPGWDYESVLPYFKKAEGYSGPPLGETEEYHGRSGPLTVVPKTGEHLEFTSAFKRAGLQLGFRNIDPSGPDQIGFTHTDYTIRGRREVAHGTGLPQIRLTPAEPPYPDACHRPQGAIQRGQACNWCRIPTQRKGAACAGVAGGLGHPDALRFHHLPVVAKVPGVGQNLQDHMCLYGLTWTLGSHVPNTVSDIFNPKQVSDYVHHRKGAFTSPIGQFGHAWANVLQKGDPEWPDVQLYMVSSGLAQEGILSSVALGIDKHKYLEQYSPLFGRSGMTIMPYLMRPKSLGSVVLKSRDPLDPPIALVNGIKLAVEPLRSCLAYQFGSDEYWRCFVKNMATTFYHFAGTCKMGPASDPFSVVDHNLRVRGVAGLRVVDASVMPVVVSGNPMAAIIMIAERAADLLKEEWGATAGVVGQQYSSTTHVHQELSSGSSSSGCPSPGTRLPQSRWAEGGRCLNCRREYTQSLQTRGRVLLIEV</sequence>
<dbReference type="PANTHER" id="PTHR11552:SF147">
    <property type="entry name" value="CHOLINE DEHYDROGENASE, MITOCHONDRIAL"/>
    <property type="match status" value="1"/>
</dbReference>
<evidence type="ECO:0000256" key="6">
    <source>
        <dbReference type="SAM" id="MobiDB-lite"/>
    </source>
</evidence>
<protein>
    <recommendedName>
        <fullName evidence="7">Glucose-methanol-choline oxidoreductase N-terminal domain-containing protein</fullName>
    </recommendedName>
</protein>
<dbReference type="Pfam" id="PF00732">
    <property type="entry name" value="GMC_oxred_N"/>
    <property type="match status" value="1"/>
</dbReference>
<evidence type="ECO:0000313" key="9">
    <source>
        <dbReference type="Proteomes" id="UP001487740"/>
    </source>
</evidence>
<keyword evidence="4 5" id="KW-0274">FAD</keyword>
<dbReference type="GO" id="GO:0016614">
    <property type="term" value="F:oxidoreductase activity, acting on CH-OH group of donors"/>
    <property type="evidence" value="ECO:0007669"/>
    <property type="project" value="InterPro"/>
</dbReference>
<evidence type="ECO:0000256" key="3">
    <source>
        <dbReference type="ARBA" id="ARBA00022630"/>
    </source>
</evidence>
<feature type="domain" description="Glucose-methanol-choline oxidoreductase N-terminal" evidence="7">
    <location>
        <begin position="204"/>
        <end position="227"/>
    </location>
</feature>
<dbReference type="InterPro" id="IPR000172">
    <property type="entry name" value="GMC_OxRdtase_N"/>
</dbReference>
<dbReference type="Pfam" id="PF05199">
    <property type="entry name" value="GMC_oxred_C"/>
    <property type="match status" value="1"/>
</dbReference>
<dbReference type="Gene3D" id="3.50.50.60">
    <property type="entry name" value="FAD/NAD(P)-binding domain"/>
    <property type="match status" value="3"/>
</dbReference>
<dbReference type="SUPFAM" id="SSF54373">
    <property type="entry name" value="FAD-linked reductases, C-terminal domain"/>
    <property type="match status" value="1"/>
</dbReference>
<comment type="cofactor">
    <cofactor evidence="1">
        <name>FAD</name>
        <dbReference type="ChEBI" id="CHEBI:57692"/>
    </cofactor>
</comment>
<dbReference type="EMBL" id="JARAKH010000019">
    <property type="protein sequence ID" value="KAK8394064.1"/>
    <property type="molecule type" value="Genomic_DNA"/>
</dbReference>
<feature type="region of interest" description="Disordered" evidence="6">
    <location>
        <begin position="655"/>
        <end position="678"/>
    </location>
</feature>
<dbReference type="PANTHER" id="PTHR11552">
    <property type="entry name" value="GLUCOSE-METHANOL-CHOLINE GMC OXIDOREDUCTASE"/>
    <property type="match status" value="1"/>
</dbReference>
<reference evidence="8 9" key="1">
    <citation type="submission" date="2023-03" db="EMBL/GenBank/DDBJ databases">
        <title>High-quality genome of Scylla paramamosain provides insights in environmental adaptation.</title>
        <authorList>
            <person name="Zhang L."/>
        </authorList>
    </citation>
    <scope>NUCLEOTIDE SEQUENCE [LARGE SCALE GENOMIC DNA]</scope>
    <source>
        <strain evidence="8">LZ_2023a</strain>
        <tissue evidence="8">Muscle</tissue>
    </source>
</reference>
<evidence type="ECO:0000256" key="4">
    <source>
        <dbReference type="ARBA" id="ARBA00022827"/>
    </source>
</evidence>
<dbReference type="Proteomes" id="UP001487740">
    <property type="component" value="Unassembled WGS sequence"/>
</dbReference>
<feature type="compositionally biased region" description="Low complexity" evidence="6">
    <location>
        <begin position="660"/>
        <end position="672"/>
    </location>
</feature>
<proteinExistence type="inferred from homology"/>
<dbReference type="InterPro" id="IPR007867">
    <property type="entry name" value="GMC_OxRtase_C"/>
</dbReference>
<comment type="similarity">
    <text evidence="2 5">Belongs to the GMC oxidoreductase family.</text>
</comment>
<feature type="region of interest" description="Disordered" evidence="6">
    <location>
        <begin position="1"/>
        <end position="23"/>
    </location>
</feature>
<name>A0AAW0U1Y6_SCYPA</name>
<keyword evidence="9" id="KW-1185">Reference proteome</keyword>
<gene>
    <name evidence="8" type="ORF">O3P69_006336</name>
</gene>
<dbReference type="SUPFAM" id="SSF51905">
    <property type="entry name" value="FAD/NAD(P)-binding domain"/>
    <property type="match status" value="1"/>
</dbReference>
<dbReference type="GO" id="GO:0050660">
    <property type="term" value="F:flavin adenine dinucleotide binding"/>
    <property type="evidence" value="ECO:0007669"/>
    <property type="project" value="InterPro"/>
</dbReference>